<dbReference type="GeneID" id="20675576"/>
<dbReference type="eggNOG" id="ENOG502RY7K">
    <property type="taxonomic scope" value="Eukaryota"/>
</dbReference>
<feature type="transmembrane region" description="Helical" evidence="2">
    <location>
        <begin position="115"/>
        <end position="138"/>
    </location>
</feature>
<evidence type="ECO:0000259" key="3">
    <source>
        <dbReference type="Pfam" id="PF20152"/>
    </source>
</evidence>
<evidence type="ECO:0000256" key="2">
    <source>
        <dbReference type="SAM" id="Phobius"/>
    </source>
</evidence>
<dbReference type="AlphaFoldDB" id="W4KGD2"/>
<feature type="transmembrane region" description="Helical" evidence="2">
    <location>
        <begin position="81"/>
        <end position="103"/>
    </location>
</feature>
<dbReference type="PANTHER" id="PTHR40465">
    <property type="entry name" value="CHROMOSOME 1, WHOLE GENOME SHOTGUN SEQUENCE"/>
    <property type="match status" value="1"/>
</dbReference>
<dbReference type="RefSeq" id="XP_009544520.1">
    <property type="nucleotide sequence ID" value="XM_009546225.1"/>
</dbReference>
<dbReference type="Pfam" id="PF20152">
    <property type="entry name" value="DUF6534"/>
    <property type="match status" value="1"/>
</dbReference>
<feature type="transmembrane region" description="Helical" evidence="2">
    <location>
        <begin position="44"/>
        <end position="69"/>
    </location>
</feature>
<dbReference type="InParanoid" id="W4KGD2"/>
<dbReference type="OrthoDB" id="3183258at2759"/>
<dbReference type="EMBL" id="KI925456">
    <property type="protein sequence ID" value="ETW84897.1"/>
    <property type="molecule type" value="Genomic_DNA"/>
</dbReference>
<evidence type="ECO:0000313" key="5">
    <source>
        <dbReference type="Proteomes" id="UP000030671"/>
    </source>
</evidence>
<gene>
    <name evidence="4" type="ORF">HETIRDRAFT_444374</name>
</gene>
<keyword evidence="2" id="KW-0472">Membrane</keyword>
<name>W4KGD2_HETIT</name>
<keyword evidence="2" id="KW-1133">Transmembrane helix</keyword>
<evidence type="ECO:0000256" key="1">
    <source>
        <dbReference type="SAM" id="MobiDB-lite"/>
    </source>
</evidence>
<feature type="compositionally biased region" description="Polar residues" evidence="1">
    <location>
        <begin position="323"/>
        <end position="339"/>
    </location>
</feature>
<proteinExistence type="predicted"/>
<dbReference type="HOGENOM" id="CLU_046025_2_0_1"/>
<dbReference type="InterPro" id="IPR045339">
    <property type="entry name" value="DUF6534"/>
</dbReference>
<dbReference type="KEGG" id="hir:HETIRDRAFT_444374"/>
<feature type="transmembrane region" description="Helical" evidence="2">
    <location>
        <begin position="150"/>
        <end position="176"/>
    </location>
</feature>
<keyword evidence="5" id="KW-1185">Reference proteome</keyword>
<evidence type="ECO:0000313" key="4">
    <source>
        <dbReference type="EMBL" id="ETW84897.1"/>
    </source>
</evidence>
<keyword evidence="2" id="KW-0812">Transmembrane</keyword>
<protein>
    <recommendedName>
        <fullName evidence="3">DUF6534 domain-containing protein</fullName>
    </recommendedName>
</protein>
<organism evidence="4 5">
    <name type="scientific">Heterobasidion irregulare (strain TC 32-1)</name>
    <dbReference type="NCBI Taxonomy" id="747525"/>
    <lineage>
        <taxon>Eukaryota</taxon>
        <taxon>Fungi</taxon>
        <taxon>Dikarya</taxon>
        <taxon>Basidiomycota</taxon>
        <taxon>Agaricomycotina</taxon>
        <taxon>Agaricomycetes</taxon>
        <taxon>Russulales</taxon>
        <taxon>Bondarzewiaceae</taxon>
        <taxon>Heterobasidion</taxon>
        <taxon>Heterobasidion annosum species complex</taxon>
    </lineage>
</organism>
<dbReference type="PANTHER" id="PTHR40465:SF1">
    <property type="entry name" value="DUF6534 DOMAIN-CONTAINING PROTEIN"/>
    <property type="match status" value="1"/>
</dbReference>
<accession>W4KGD2</accession>
<reference evidence="4 5" key="1">
    <citation type="journal article" date="2012" name="New Phytol.">
        <title>Insight into trade-off between wood decay and parasitism from the genome of a fungal forest pathogen.</title>
        <authorList>
            <person name="Olson A."/>
            <person name="Aerts A."/>
            <person name="Asiegbu F."/>
            <person name="Belbahri L."/>
            <person name="Bouzid O."/>
            <person name="Broberg A."/>
            <person name="Canback B."/>
            <person name="Coutinho P.M."/>
            <person name="Cullen D."/>
            <person name="Dalman K."/>
            <person name="Deflorio G."/>
            <person name="van Diepen L.T."/>
            <person name="Dunand C."/>
            <person name="Duplessis S."/>
            <person name="Durling M."/>
            <person name="Gonthier P."/>
            <person name="Grimwood J."/>
            <person name="Fossdal C.G."/>
            <person name="Hansson D."/>
            <person name="Henrissat B."/>
            <person name="Hietala A."/>
            <person name="Himmelstrand K."/>
            <person name="Hoffmeister D."/>
            <person name="Hogberg N."/>
            <person name="James T.Y."/>
            <person name="Karlsson M."/>
            <person name="Kohler A."/>
            <person name="Kues U."/>
            <person name="Lee Y.H."/>
            <person name="Lin Y.C."/>
            <person name="Lind M."/>
            <person name="Lindquist E."/>
            <person name="Lombard V."/>
            <person name="Lucas S."/>
            <person name="Lunden K."/>
            <person name="Morin E."/>
            <person name="Murat C."/>
            <person name="Park J."/>
            <person name="Raffaello T."/>
            <person name="Rouze P."/>
            <person name="Salamov A."/>
            <person name="Schmutz J."/>
            <person name="Solheim H."/>
            <person name="Stahlberg J."/>
            <person name="Velez H."/>
            <person name="de Vries R.P."/>
            <person name="Wiebenga A."/>
            <person name="Woodward S."/>
            <person name="Yakovlev I."/>
            <person name="Garbelotto M."/>
            <person name="Martin F."/>
            <person name="Grigoriev I.V."/>
            <person name="Stenlid J."/>
        </authorList>
    </citation>
    <scope>NUCLEOTIDE SEQUENCE [LARGE SCALE GENOMIC DNA]</scope>
    <source>
        <strain evidence="4 5">TC 32-1</strain>
    </source>
</reference>
<feature type="region of interest" description="Disordered" evidence="1">
    <location>
        <begin position="320"/>
        <end position="339"/>
    </location>
</feature>
<feature type="region of interest" description="Disordered" evidence="1">
    <location>
        <begin position="259"/>
        <end position="281"/>
    </location>
</feature>
<dbReference type="Proteomes" id="UP000030671">
    <property type="component" value="Unassembled WGS sequence"/>
</dbReference>
<feature type="domain" description="DUF6534" evidence="3">
    <location>
        <begin position="161"/>
        <end position="252"/>
    </location>
</feature>
<feature type="transmembrane region" description="Helical" evidence="2">
    <location>
        <begin position="196"/>
        <end position="218"/>
    </location>
</feature>
<sequence>MNVGGSWGFIMVGMMLNLILYGFMFMQCYIYLSAFKKDALWIKLFVLFLFVADTLNTGFTAGIIYEYFITHYGDFTYLSKATWLFCTDPAMTGIISCSVQVFFAYRVKRLTGSRWATAFIGFFAGASCCGALGTAIAVNWWREFVNFQKFQVVVIIWLVCAAVADVLITATLVWYLRGKRTGFVATDDIIDRITRLTVQTGALTALFAVVDVILFIASASVHPFFLPLHLLFNFPLAKLYTNSLMSNLNSRAAWESSNSKFGSSESDHGRPSANRRKPGPNVVLITKDVTSMTDGPQSFTPFSGYNAQQDQEHEHELDVMKTPGNNKGITPPNGNDTFV</sequence>
<feature type="transmembrane region" description="Helical" evidence="2">
    <location>
        <begin position="6"/>
        <end position="32"/>
    </location>
</feature>